<keyword evidence="2" id="KW-0812">Transmembrane</keyword>
<dbReference type="FunCoup" id="A0A6P7WMQ6">
    <property type="interactions" value="248"/>
</dbReference>
<feature type="transmembrane region" description="Helical" evidence="2">
    <location>
        <begin position="1165"/>
        <end position="1186"/>
    </location>
</feature>
<proteinExistence type="predicted"/>
<dbReference type="PANTHER" id="PTHR46687:SF1">
    <property type="entry name" value="PROTEIN DISPATCHED HOMOLOG 3"/>
    <property type="match status" value="1"/>
</dbReference>
<feature type="transmembrane region" description="Helical" evidence="2">
    <location>
        <begin position="1247"/>
        <end position="1273"/>
    </location>
</feature>
<dbReference type="InterPro" id="IPR053958">
    <property type="entry name" value="HMGCR/SNAP/NPC1-like_SSD"/>
</dbReference>
<dbReference type="Gene3D" id="1.20.1640.10">
    <property type="entry name" value="Multidrug efflux transporter AcrB transmembrane domain"/>
    <property type="match status" value="2"/>
</dbReference>
<feature type="transmembrane region" description="Helical" evidence="2">
    <location>
        <begin position="1141"/>
        <end position="1159"/>
    </location>
</feature>
<feature type="transmembrane region" description="Helical" evidence="2">
    <location>
        <begin position="69"/>
        <end position="92"/>
    </location>
</feature>
<feature type="transmembrane region" description="Helical" evidence="2">
    <location>
        <begin position="685"/>
        <end position="703"/>
    </location>
</feature>
<feature type="domain" description="SSD" evidence="3">
    <location>
        <begin position="443"/>
        <end position="571"/>
    </location>
</feature>
<gene>
    <name evidence="5" type="primary">DISP3</name>
</gene>
<organism evidence="4 5">
    <name type="scientific">Microcaecilia unicolor</name>
    <dbReference type="NCBI Taxonomy" id="1415580"/>
    <lineage>
        <taxon>Eukaryota</taxon>
        <taxon>Metazoa</taxon>
        <taxon>Chordata</taxon>
        <taxon>Craniata</taxon>
        <taxon>Vertebrata</taxon>
        <taxon>Euteleostomi</taxon>
        <taxon>Amphibia</taxon>
        <taxon>Gymnophiona</taxon>
        <taxon>Siphonopidae</taxon>
        <taxon>Microcaecilia</taxon>
    </lineage>
</organism>
<evidence type="ECO:0000256" key="1">
    <source>
        <dbReference type="SAM" id="MobiDB-lite"/>
    </source>
</evidence>
<keyword evidence="2" id="KW-1133">Transmembrane helix</keyword>
<reference evidence="5" key="1">
    <citation type="submission" date="2025-08" db="UniProtKB">
        <authorList>
            <consortium name="RefSeq"/>
        </authorList>
    </citation>
    <scope>IDENTIFICATION</scope>
</reference>
<evidence type="ECO:0000313" key="5">
    <source>
        <dbReference type="RefSeq" id="XP_030041583.1"/>
    </source>
</evidence>
<keyword evidence="2" id="KW-0472">Membrane</keyword>
<dbReference type="SUPFAM" id="SSF82866">
    <property type="entry name" value="Multidrug efflux transporter AcrB transmembrane domain"/>
    <property type="match status" value="2"/>
</dbReference>
<dbReference type="Pfam" id="PF12349">
    <property type="entry name" value="Sterol-sensing"/>
    <property type="match status" value="1"/>
</dbReference>
<feature type="transmembrane region" description="Helical" evidence="2">
    <location>
        <begin position="1314"/>
        <end position="1335"/>
    </location>
</feature>
<dbReference type="InterPro" id="IPR053954">
    <property type="entry name" value="DUF7023"/>
</dbReference>
<dbReference type="KEGG" id="muo:115456560"/>
<feature type="compositionally biased region" description="Polar residues" evidence="1">
    <location>
        <begin position="165"/>
        <end position="179"/>
    </location>
</feature>
<dbReference type="CTD" id="57540"/>
<feature type="transmembrane region" description="Helical" evidence="2">
    <location>
        <begin position="546"/>
        <end position="572"/>
    </location>
</feature>
<protein>
    <submittedName>
        <fullName evidence="5">Protein dispatched homolog 3</fullName>
    </submittedName>
</protein>
<feature type="transmembrane region" description="Helical" evidence="2">
    <location>
        <begin position="514"/>
        <end position="534"/>
    </location>
</feature>
<dbReference type="InParanoid" id="A0A6P7WMQ6"/>
<dbReference type="RefSeq" id="XP_030041583.1">
    <property type="nucleotide sequence ID" value="XM_030185723.1"/>
</dbReference>
<dbReference type="OrthoDB" id="429851at2759"/>
<dbReference type="InterPro" id="IPR000731">
    <property type="entry name" value="SSD"/>
</dbReference>
<feature type="transmembrane region" description="Helical" evidence="2">
    <location>
        <begin position="442"/>
        <end position="461"/>
    </location>
</feature>
<dbReference type="PROSITE" id="PS50156">
    <property type="entry name" value="SSD"/>
    <property type="match status" value="1"/>
</dbReference>
<dbReference type="GeneID" id="115456560"/>
<accession>A0A6P7WMQ6</accession>
<keyword evidence="4" id="KW-1185">Reference proteome</keyword>
<feature type="transmembrane region" description="Helical" evidence="2">
    <location>
        <begin position="1279"/>
        <end position="1302"/>
    </location>
</feature>
<feature type="region of interest" description="Disordered" evidence="1">
    <location>
        <begin position="165"/>
        <end position="188"/>
    </location>
</feature>
<feature type="transmembrane region" description="Helical" evidence="2">
    <location>
        <begin position="473"/>
        <end position="494"/>
    </location>
</feature>
<dbReference type="InterPro" id="IPR042480">
    <property type="entry name" value="DISP3"/>
</dbReference>
<evidence type="ECO:0000256" key="2">
    <source>
        <dbReference type="SAM" id="Phobius"/>
    </source>
</evidence>
<dbReference type="Pfam" id="PF22894">
    <property type="entry name" value="DUF7023"/>
    <property type="match status" value="1"/>
</dbReference>
<name>A0A6P7WMQ6_9AMPH</name>
<feature type="transmembrane region" description="Helical" evidence="2">
    <location>
        <begin position="419"/>
        <end position="436"/>
    </location>
</feature>
<sequence>MVSDMDVDNNPLLQDAWFEEEEEDVTFSSGKSPGVAQFCEMYKGLPKPSKEVASINGFWGIVGWIFTNVYFACFILFLGCAVPVVLAALMFFHFPPLDIDISYSAFEVRDHEASQRFDALSLALKSQFGSWSRNRRDLADFTSETLQRLLSEQLQALHLNNVSHPGSSMRTQHSTTLQANDHKMSPVRTRRSPMLQAGGQRRANESLRHPHWSYPGISFSASTQTQAHWRLELIFLAQGDAERNIFTEERLLTIHHIERKIMDHPHFREFCWKPHEVLKDLPLGPYSYCSPPSSLLTYFFPTERGGKIYYDGMGQDLADIEGSLKLAMTHPEFYWFVDQGMTAENMQSTLLRSEILFGAPLPNYYSLEDRWEEQQKKFQEFVVTYVPLLAKESTSKVHVLYGGTDLFDYEVRQTFSNDMLLAFISSSCIAALVYILTSCSVFLSFFGIASIGLSCLVSLFLYHVMFEIQYLGILNGVAAFVIVGIGVDDVFVFINTYRQATHFRDPQPRMIHTVQTAGKATFFTSLTTAAAYAANIFSQIPAVQDFGLFMSLIVSCCWLAVLFIMPAALGIWSLYILPLESSCYASCRKKCGTKSSRYISDELLWGSSLASTPAPGGIQYLDDDIPLLSVEEEPVDLEMGDVPLVFVLPETFQHQQERSTRGLVITQLQQLLQHWVLWSTVKSRWIIVGLFVSVLILSIFFACRLQPASRAPVLFKPDTNIQVLLDLKYNLSAEGISCTTCSGLFQEKPHSLQNNIRTSSEKKKRGFVPHWGNSVSMSKTGEQNPQSTVYVTRCKLKDHPVVYRLSLNASTPMSWQSVLPRDGEVPSFQVYNVPFGNFTKKLTACVSTVGLPKKVCTRKWMLTSSTCDSRRGWKFDFSFYVADEEQQLTRHLYFAQSHKPPFHGRVCVSPPGCLLSSGPNSSIRGTFYIPREKVIPKEKVSATSGFNPCVTPGCGEPAVRPLVDTGAMVFVVFGILGINHTKNPDNHVLGELGSVIYDDSFDLFKEIGNLCKVCKVIASNVELVKPGGAQCLPSGYSISSFLQMLHPECKNIPEPNLLPGQLSHGTVGVKDGKVHWISMAFESTTYKGKSSFQTYEDYLKWERFLQQELHLLPEGSALHHGFQTCQHWKQIFMEIIGVQSALYGLILSLLICVTAVAVFTTHLMLLLPVLLTILGVVCLVVAIMYWSGWEMGAVEAISLSILVGSSVDYCVHLVEGYLLAGENLPLHQTQDPSSCRQWRALEAVRHVGVAIVSSAVTTVCATVPLFFCIIAPFAKFGKIVALNTGVSVLYTLTVSTALLSIMGPSTFTRSRTSLVKALLGVFLTAAVSFCLYLVILKSGFRLPLPHGSP</sequence>
<dbReference type="PANTHER" id="PTHR46687">
    <property type="entry name" value="PROTEIN DISPATCHED HOMOLOG 3"/>
    <property type="match status" value="1"/>
</dbReference>
<dbReference type="GO" id="GO:0005737">
    <property type="term" value="C:cytoplasm"/>
    <property type="evidence" value="ECO:0007669"/>
    <property type="project" value="TreeGrafter"/>
</dbReference>
<evidence type="ECO:0000259" key="3">
    <source>
        <dbReference type="PROSITE" id="PS50156"/>
    </source>
</evidence>
<evidence type="ECO:0000313" key="4">
    <source>
        <dbReference type="Proteomes" id="UP000515156"/>
    </source>
</evidence>
<dbReference type="Proteomes" id="UP000515156">
    <property type="component" value="Chromosome 13"/>
</dbReference>